<feature type="region of interest" description="Disordered" evidence="6">
    <location>
        <begin position="408"/>
        <end position="431"/>
    </location>
</feature>
<evidence type="ECO:0000256" key="5">
    <source>
        <dbReference type="RuleBase" id="RU000682"/>
    </source>
</evidence>
<dbReference type="InterPro" id="IPR017970">
    <property type="entry name" value="Homeobox_CS"/>
</dbReference>
<dbReference type="GO" id="GO:0000981">
    <property type="term" value="F:DNA-binding transcription factor activity, RNA polymerase II-specific"/>
    <property type="evidence" value="ECO:0007669"/>
    <property type="project" value="InterPro"/>
</dbReference>
<evidence type="ECO:0000313" key="8">
    <source>
        <dbReference type="EMBL" id="GAO49348.1"/>
    </source>
</evidence>
<reference evidence="8 9" key="2">
    <citation type="journal article" date="2014" name="J. Gen. Appl. Microbiol.">
        <title>The early diverging ascomycetous budding yeast Saitoella complicata has three histone deacetylases belonging to the Clr6, Hos2, and Rpd3 lineages.</title>
        <authorList>
            <person name="Nishida H."/>
            <person name="Matsumoto T."/>
            <person name="Kondo S."/>
            <person name="Hamamoto M."/>
            <person name="Yoshikawa H."/>
        </authorList>
    </citation>
    <scope>NUCLEOTIDE SEQUENCE [LARGE SCALE GENOMIC DNA]</scope>
    <source>
        <strain evidence="8 9">NRRL Y-17804</strain>
    </source>
</reference>
<evidence type="ECO:0000256" key="1">
    <source>
        <dbReference type="ARBA" id="ARBA00023125"/>
    </source>
</evidence>
<dbReference type="InterPro" id="IPR009057">
    <property type="entry name" value="Homeodomain-like_sf"/>
</dbReference>
<dbReference type="InterPro" id="IPR051000">
    <property type="entry name" value="Homeobox_DNA-bind_prot"/>
</dbReference>
<sequence>MSYPPPQAGYTWNCPPSPSEYSHALYNSLQVQYQQHITDASIAALPQSAMMMPPQHISHLNPSIAGVIESKTRRKTTEAQVRILEKAFAENPKPNGAVRNVLAERLLMTSRNIQIWFQNRRAKARAQKREDELRAIQVLEDASNESNKEKKRRTSRSSSMSTTSSEATDLQPDIDATPRKPESAKSMAPVTPSTSMLQQDSKSNYASPSEASYASLARSLAVAAAAAAAANHGHNASVPPQAFAPPPAFATPTYPAPSPAPMMQAPPPYFPPAAMMYRQTSQFSDYSSACPTPCGDDPFEFDRSAVQTPFVSTPGTQTPDTRLAPEQFPDFAAAIEANALRREIGKARPLVPVRPHVDRMNSCPADFVQAFDNVGIRSTPALEFNESPFFESAPQQEPVAIQTPIQGHQRTMSLKRRRPNLSPLGVPLQRSKSSMGECFTTRAKAVPVYQIAASPFEFDRQLEDGETSPITPLRRSMSSATILTRSTVKKQTQRKPSIESVILPSPLGQPPTVVDDATDEEDIDGSDGEDDGRLVMKSYPTPLAKMQAAKQSIAPPTPVSPFDVHNPISMGAFAAADPNTTPRPVCRLDTRGNAATIKIQPSACSMLNYSPPPTPIWAASASQNITATLPAKEDDVFGITIPKLSTINEHGYGHMVSMESWNNTAMDSVPVDDLFGLPHGGDLHNQEEQFKVTMTPQMAHDGLWSSDTLGEIGSSIF</sequence>
<dbReference type="SMART" id="SM00389">
    <property type="entry name" value="HOX"/>
    <property type="match status" value="1"/>
</dbReference>
<reference evidence="8 9" key="3">
    <citation type="journal article" date="2015" name="Genome Announc.">
        <title>Draft Genome Sequence of the Archiascomycetous Yeast Saitoella complicata.</title>
        <authorList>
            <person name="Yamauchi K."/>
            <person name="Kondo S."/>
            <person name="Hamamoto M."/>
            <person name="Takahashi Y."/>
            <person name="Ogura Y."/>
            <person name="Hayashi T."/>
            <person name="Nishida H."/>
        </authorList>
    </citation>
    <scope>NUCLEOTIDE SEQUENCE [LARGE SCALE GENOMIC DNA]</scope>
    <source>
        <strain evidence="8 9">NRRL Y-17804</strain>
    </source>
</reference>
<comment type="caution">
    <text evidence="8">The sequence shown here is derived from an EMBL/GenBank/DDBJ whole genome shotgun (WGS) entry which is preliminary data.</text>
</comment>
<dbReference type="EMBL" id="BACD03000022">
    <property type="protein sequence ID" value="GAO49348.1"/>
    <property type="molecule type" value="Genomic_DNA"/>
</dbReference>
<accession>A0A0E9NHP3</accession>
<evidence type="ECO:0000256" key="2">
    <source>
        <dbReference type="ARBA" id="ARBA00023155"/>
    </source>
</evidence>
<feature type="compositionally biased region" description="Acidic residues" evidence="6">
    <location>
        <begin position="516"/>
        <end position="530"/>
    </location>
</feature>
<evidence type="ECO:0000259" key="7">
    <source>
        <dbReference type="PROSITE" id="PS50071"/>
    </source>
</evidence>
<evidence type="ECO:0000313" key="9">
    <source>
        <dbReference type="Proteomes" id="UP000033140"/>
    </source>
</evidence>
<dbReference type="OrthoDB" id="2109411at2759"/>
<feature type="domain" description="Homeobox" evidence="7">
    <location>
        <begin position="67"/>
        <end position="127"/>
    </location>
</feature>
<comment type="subcellular location">
    <subcellularLocation>
        <location evidence="4 5">Nucleus</location>
    </subcellularLocation>
</comment>
<dbReference type="GO" id="GO:0005634">
    <property type="term" value="C:nucleus"/>
    <property type="evidence" value="ECO:0007669"/>
    <property type="project" value="UniProtKB-SubCell"/>
</dbReference>
<dbReference type="PANTHER" id="PTHR24324:SF9">
    <property type="entry name" value="HOMEOBOX DOMAIN-CONTAINING PROTEIN"/>
    <property type="match status" value="1"/>
</dbReference>
<dbReference type="Pfam" id="PF00046">
    <property type="entry name" value="Homeodomain"/>
    <property type="match status" value="1"/>
</dbReference>
<dbReference type="PANTHER" id="PTHR24324">
    <property type="entry name" value="HOMEOBOX PROTEIN HHEX"/>
    <property type="match status" value="1"/>
</dbReference>
<keyword evidence="2 4" id="KW-0371">Homeobox</keyword>
<feature type="region of interest" description="Disordered" evidence="6">
    <location>
        <begin position="143"/>
        <end position="207"/>
    </location>
</feature>
<dbReference type="GO" id="GO:0000978">
    <property type="term" value="F:RNA polymerase II cis-regulatory region sequence-specific DNA binding"/>
    <property type="evidence" value="ECO:0007669"/>
    <property type="project" value="TreeGrafter"/>
</dbReference>
<keyword evidence="9" id="KW-1185">Reference proteome</keyword>
<dbReference type="AlphaFoldDB" id="A0A0E9NHP3"/>
<dbReference type="GO" id="GO:0030154">
    <property type="term" value="P:cell differentiation"/>
    <property type="evidence" value="ECO:0007669"/>
    <property type="project" value="TreeGrafter"/>
</dbReference>
<feature type="DNA-binding region" description="Homeobox" evidence="4">
    <location>
        <begin position="69"/>
        <end position="128"/>
    </location>
</feature>
<name>A0A0E9NHP3_SAICN</name>
<dbReference type="PROSITE" id="PS50071">
    <property type="entry name" value="HOMEOBOX_2"/>
    <property type="match status" value="1"/>
</dbReference>
<feature type="region of interest" description="Disordered" evidence="6">
    <location>
        <begin position="488"/>
        <end position="533"/>
    </location>
</feature>
<dbReference type="PROSITE" id="PS00027">
    <property type="entry name" value="HOMEOBOX_1"/>
    <property type="match status" value="1"/>
</dbReference>
<dbReference type="RefSeq" id="XP_019027116.1">
    <property type="nucleotide sequence ID" value="XM_019170380.1"/>
</dbReference>
<feature type="compositionally biased region" description="Low complexity" evidence="6">
    <location>
        <begin position="156"/>
        <end position="166"/>
    </location>
</feature>
<reference evidence="8 9" key="1">
    <citation type="journal article" date="2011" name="J. Gen. Appl. Microbiol.">
        <title>Draft genome sequencing of the enigmatic yeast Saitoella complicata.</title>
        <authorList>
            <person name="Nishida H."/>
            <person name="Hamamoto M."/>
            <person name="Sugiyama J."/>
        </authorList>
    </citation>
    <scope>NUCLEOTIDE SEQUENCE [LARGE SCALE GENOMIC DNA]</scope>
    <source>
        <strain evidence="8 9">NRRL Y-17804</strain>
    </source>
</reference>
<dbReference type="CDD" id="cd00086">
    <property type="entry name" value="homeodomain"/>
    <property type="match status" value="1"/>
</dbReference>
<organism evidence="8 9">
    <name type="scientific">Saitoella complicata (strain BCRC 22490 / CBS 7301 / JCM 7358 / NBRC 10748 / NRRL Y-17804)</name>
    <dbReference type="NCBI Taxonomy" id="698492"/>
    <lineage>
        <taxon>Eukaryota</taxon>
        <taxon>Fungi</taxon>
        <taxon>Dikarya</taxon>
        <taxon>Ascomycota</taxon>
        <taxon>Taphrinomycotina</taxon>
        <taxon>Taphrinomycotina incertae sedis</taxon>
        <taxon>Saitoella</taxon>
    </lineage>
</organism>
<dbReference type="Proteomes" id="UP000033140">
    <property type="component" value="Unassembled WGS sequence"/>
</dbReference>
<gene>
    <name evidence="8" type="ORF">G7K_3499-t1</name>
</gene>
<protein>
    <recommendedName>
        <fullName evidence="7">Homeobox domain-containing protein</fullName>
    </recommendedName>
</protein>
<evidence type="ECO:0000256" key="6">
    <source>
        <dbReference type="SAM" id="MobiDB-lite"/>
    </source>
</evidence>
<dbReference type="SUPFAM" id="SSF46689">
    <property type="entry name" value="Homeodomain-like"/>
    <property type="match status" value="1"/>
</dbReference>
<proteinExistence type="predicted"/>
<dbReference type="Gene3D" id="1.10.10.60">
    <property type="entry name" value="Homeodomain-like"/>
    <property type="match status" value="1"/>
</dbReference>
<keyword evidence="1 4" id="KW-0238">DNA-binding</keyword>
<evidence type="ECO:0000256" key="3">
    <source>
        <dbReference type="ARBA" id="ARBA00023242"/>
    </source>
</evidence>
<evidence type="ECO:0000256" key="4">
    <source>
        <dbReference type="PROSITE-ProRule" id="PRU00108"/>
    </source>
</evidence>
<keyword evidence="3 4" id="KW-0539">Nucleus</keyword>
<dbReference type="InterPro" id="IPR001356">
    <property type="entry name" value="HD"/>
</dbReference>
<feature type="compositionally biased region" description="Polar residues" evidence="6">
    <location>
        <begin position="191"/>
        <end position="207"/>
    </location>
</feature>